<evidence type="ECO:0000313" key="4">
    <source>
        <dbReference type="EMBL" id="RYV50254.1"/>
    </source>
</evidence>
<dbReference type="OrthoDB" id="5243635at2"/>
<dbReference type="InterPro" id="IPR016181">
    <property type="entry name" value="Acyl_CoA_acyltransferase"/>
</dbReference>
<dbReference type="CDD" id="cd04301">
    <property type="entry name" value="NAT_SF"/>
    <property type="match status" value="1"/>
</dbReference>
<dbReference type="InterPro" id="IPR050832">
    <property type="entry name" value="Bact_Acetyltransf"/>
</dbReference>
<dbReference type="Gene3D" id="3.40.630.30">
    <property type="match status" value="1"/>
</dbReference>
<dbReference type="GO" id="GO:0016747">
    <property type="term" value="F:acyltransferase activity, transferring groups other than amino-acyl groups"/>
    <property type="evidence" value="ECO:0007669"/>
    <property type="project" value="InterPro"/>
</dbReference>
<evidence type="ECO:0000313" key="5">
    <source>
        <dbReference type="Proteomes" id="UP000293764"/>
    </source>
</evidence>
<dbReference type="Pfam" id="PF00583">
    <property type="entry name" value="Acetyltransf_1"/>
    <property type="match status" value="1"/>
</dbReference>
<dbReference type="Proteomes" id="UP000293764">
    <property type="component" value="Unassembled WGS sequence"/>
</dbReference>
<proteinExistence type="predicted"/>
<evidence type="ECO:0000256" key="1">
    <source>
        <dbReference type="ARBA" id="ARBA00022679"/>
    </source>
</evidence>
<dbReference type="SUPFAM" id="SSF55729">
    <property type="entry name" value="Acyl-CoA N-acyltransferases (Nat)"/>
    <property type="match status" value="1"/>
</dbReference>
<organism evidence="4 5">
    <name type="scientific">Pengzhenrongella frigida</name>
    <dbReference type="NCBI Taxonomy" id="1259133"/>
    <lineage>
        <taxon>Bacteria</taxon>
        <taxon>Bacillati</taxon>
        <taxon>Actinomycetota</taxon>
        <taxon>Actinomycetes</taxon>
        <taxon>Micrococcales</taxon>
        <taxon>Pengzhenrongella</taxon>
    </lineage>
</organism>
<comment type="caution">
    <text evidence="4">The sequence shown here is derived from an EMBL/GenBank/DDBJ whole genome shotgun (WGS) entry which is preliminary data.</text>
</comment>
<keyword evidence="5" id="KW-1185">Reference proteome</keyword>
<protein>
    <submittedName>
        <fullName evidence="4">GNAT family N-acetyltransferase</fullName>
    </submittedName>
</protein>
<keyword evidence="1 4" id="KW-0808">Transferase</keyword>
<evidence type="ECO:0000259" key="3">
    <source>
        <dbReference type="PROSITE" id="PS51186"/>
    </source>
</evidence>
<accession>A0A4V1ZGZ4</accession>
<dbReference type="PANTHER" id="PTHR43877">
    <property type="entry name" value="AMINOALKYLPHOSPHONATE N-ACETYLTRANSFERASE-RELATED-RELATED"/>
    <property type="match status" value="1"/>
</dbReference>
<evidence type="ECO:0000256" key="2">
    <source>
        <dbReference type="ARBA" id="ARBA00023315"/>
    </source>
</evidence>
<feature type="domain" description="N-acetyltransferase" evidence="3">
    <location>
        <begin position="8"/>
        <end position="174"/>
    </location>
</feature>
<dbReference type="RefSeq" id="WP_130103428.1">
    <property type="nucleotide sequence ID" value="NZ_SDWW01000038.1"/>
</dbReference>
<keyword evidence="2" id="KW-0012">Acyltransferase</keyword>
<dbReference type="AlphaFoldDB" id="A0A4V1ZGZ4"/>
<dbReference type="PROSITE" id="PS51186">
    <property type="entry name" value="GNAT"/>
    <property type="match status" value="1"/>
</dbReference>
<name>A0A4V1ZGZ4_9MICO</name>
<reference evidence="4 5" key="1">
    <citation type="submission" date="2019-01" db="EMBL/GenBank/DDBJ databases">
        <title>Novel species of Cellulomonas.</title>
        <authorList>
            <person name="Liu Q."/>
            <person name="Xin Y.-H."/>
        </authorList>
    </citation>
    <scope>NUCLEOTIDE SEQUENCE [LARGE SCALE GENOMIC DNA]</scope>
    <source>
        <strain evidence="4 5">HLT2-17</strain>
    </source>
</reference>
<dbReference type="EMBL" id="SDWW01000038">
    <property type="protein sequence ID" value="RYV50254.1"/>
    <property type="molecule type" value="Genomic_DNA"/>
</dbReference>
<gene>
    <name evidence="4" type="ORF">EUA98_14620</name>
</gene>
<sequence length="174" mass="19699">MSETLGEVTIRPAEVADAPEISRVHTASWQEAYAGIVPAEYLDSLDPKNREPMWTEHLRNGPRDGVLTWIALSGDHALGFASLGPCRDEDAARNEQEIYSMYLDPGMWGKGVARDLLRTVLGEVKPPVPVSLWVLADSERGRHFYRRHGFFPDGTERLRDVGGQDLLELRYRRR</sequence>
<dbReference type="InterPro" id="IPR000182">
    <property type="entry name" value="GNAT_dom"/>
</dbReference>